<reference evidence="3" key="1">
    <citation type="submission" date="2011-06" db="EMBL/GenBank/DDBJ databases">
        <title>Complete genome sequence of Paenibacillus mucilaginosus KNP414.</title>
        <authorList>
            <person name="Wang J."/>
            <person name="Hu S."/>
            <person name="Hu X."/>
            <person name="Zhang B."/>
            <person name="Dong D."/>
            <person name="Zhang S."/>
            <person name="Zhao K."/>
            <person name="Wu D."/>
        </authorList>
    </citation>
    <scope>NUCLEOTIDE SEQUENCE [LARGE SCALE GENOMIC DNA]</scope>
    <source>
        <strain evidence="3">KNP414</strain>
    </source>
</reference>
<dbReference type="KEGG" id="pms:KNP414_00672"/>
<dbReference type="AlphaFoldDB" id="F8FQU1"/>
<evidence type="ECO:0000256" key="1">
    <source>
        <dbReference type="SAM" id="Phobius"/>
    </source>
</evidence>
<dbReference type="RefSeq" id="WP_013914437.1">
    <property type="nucleotide sequence ID" value="NC_015690.1"/>
</dbReference>
<evidence type="ECO:0000313" key="2">
    <source>
        <dbReference type="EMBL" id="AEI39271.1"/>
    </source>
</evidence>
<keyword evidence="1" id="KW-0812">Transmembrane</keyword>
<evidence type="ECO:0000313" key="3">
    <source>
        <dbReference type="Proteomes" id="UP000006620"/>
    </source>
</evidence>
<dbReference type="Proteomes" id="UP000006620">
    <property type="component" value="Chromosome"/>
</dbReference>
<feature type="transmembrane region" description="Helical" evidence="1">
    <location>
        <begin position="6"/>
        <end position="24"/>
    </location>
</feature>
<name>F8FQU1_PAEMK</name>
<proteinExistence type="predicted"/>
<reference evidence="2 3" key="2">
    <citation type="journal article" date="2013" name="Genome Announc.">
        <title>Genome Sequence of Growth-Improving Paenibacillus mucilaginosus Strain KNP414.</title>
        <authorList>
            <person name="Lu J.J."/>
            <person name="Wang J.F."/>
            <person name="Hu X.F."/>
        </authorList>
    </citation>
    <scope>NUCLEOTIDE SEQUENCE [LARGE SCALE GENOMIC DNA]</scope>
    <source>
        <strain evidence="2 3">KNP414</strain>
    </source>
</reference>
<keyword evidence="1" id="KW-1133">Transmembrane helix</keyword>
<keyword evidence="1" id="KW-0472">Membrane</keyword>
<protein>
    <submittedName>
        <fullName evidence="2">Uncharacterized protein</fullName>
    </submittedName>
</protein>
<accession>F8FQU1</accession>
<dbReference type="HOGENOM" id="CLU_3346707_0_0_9"/>
<dbReference type="InterPro" id="IPR054381">
    <property type="entry name" value="CydS"/>
</dbReference>
<sequence>MDEFLIFYAPPLVVAASLVFLFLWNGRNKEDDEPQEL</sequence>
<dbReference type="PATRIC" id="fig|1036673.3.peg.594"/>
<dbReference type="Pfam" id="PF22282">
    <property type="entry name" value="CydS"/>
    <property type="match status" value="1"/>
</dbReference>
<organism evidence="2 3">
    <name type="scientific">Paenibacillus mucilaginosus (strain KNP414)</name>
    <dbReference type="NCBI Taxonomy" id="1036673"/>
    <lineage>
        <taxon>Bacteria</taxon>
        <taxon>Bacillati</taxon>
        <taxon>Bacillota</taxon>
        <taxon>Bacilli</taxon>
        <taxon>Bacillales</taxon>
        <taxon>Paenibacillaceae</taxon>
        <taxon>Paenibacillus</taxon>
    </lineage>
</organism>
<dbReference type="EMBL" id="CP002869">
    <property type="protein sequence ID" value="AEI39271.1"/>
    <property type="molecule type" value="Genomic_DNA"/>
</dbReference>
<gene>
    <name evidence="2" type="ordered locus">KNP414_00672</name>
</gene>